<reference evidence="1 2" key="1">
    <citation type="submission" date="2017-11" db="EMBL/GenBank/DDBJ databases">
        <title>Evolution of Phototrophy in the Chloroflexi Phylum Driven by Horizontal Gene Transfer.</title>
        <authorList>
            <person name="Ward L.M."/>
            <person name="Hemp J."/>
            <person name="Shih P.M."/>
            <person name="Mcglynn S.E."/>
            <person name="Fischer W."/>
        </authorList>
    </citation>
    <scope>NUCLEOTIDE SEQUENCE [LARGE SCALE GENOMIC DNA]</scope>
    <source>
        <strain evidence="1">JP3_13</strain>
    </source>
</reference>
<comment type="caution">
    <text evidence="1">The sequence shown here is derived from an EMBL/GenBank/DDBJ whole genome shotgun (WGS) entry which is preliminary data.</text>
</comment>
<dbReference type="PANTHER" id="PTHR19288">
    <property type="entry name" value="4-NITROPHENYLPHOSPHATASE-RELATED"/>
    <property type="match status" value="1"/>
</dbReference>
<dbReference type="Pfam" id="PF13242">
    <property type="entry name" value="Hydrolase_like"/>
    <property type="match status" value="1"/>
</dbReference>
<dbReference type="InterPro" id="IPR036412">
    <property type="entry name" value="HAD-like_sf"/>
</dbReference>
<dbReference type="NCBIfam" id="TIGR01460">
    <property type="entry name" value="HAD-SF-IIA"/>
    <property type="match status" value="1"/>
</dbReference>
<feature type="non-terminal residue" evidence="1">
    <location>
        <position position="1"/>
    </location>
</feature>
<organism evidence="1 2">
    <name type="scientific">Candidatus Thermofonsia Clade 1 bacterium</name>
    <dbReference type="NCBI Taxonomy" id="2364210"/>
    <lineage>
        <taxon>Bacteria</taxon>
        <taxon>Bacillati</taxon>
        <taxon>Chloroflexota</taxon>
        <taxon>Candidatus Thermofontia</taxon>
        <taxon>Candidatus Thermofonsia Clade 1</taxon>
    </lineage>
</organism>
<evidence type="ECO:0000313" key="2">
    <source>
        <dbReference type="Proteomes" id="UP000229681"/>
    </source>
</evidence>
<dbReference type="InterPro" id="IPR006357">
    <property type="entry name" value="HAD-SF_hydro_IIA"/>
</dbReference>
<protein>
    <submittedName>
        <fullName evidence="1">Haloacid dehalogenase</fullName>
    </submittedName>
</protein>
<proteinExistence type="predicted"/>
<dbReference type="Gene3D" id="3.40.50.1000">
    <property type="entry name" value="HAD superfamily/HAD-like"/>
    <property type="match status" value="2"/>
</dbReference>
<dbReference type="Proteomes" id="UP000229681">
    <property type="component" value="Unassembled WGS sequence"/>
</dbReference>
<name>A0A2M8PA30_9CHLR</name>
<dbReference type="Pfam" id="PF13344">
    <property type="entry name" value="Hydrolase_6"/>
    <property type="match status" value="1"/>
</dbReference>
<sequence>RAQGIPYAFITNNSTRTPTQYLARLEAFGIAATPQQVITSSAVTAEEIARRFPQGTPFFALGSPNLIDLIAARGYPFDPERAQIVVVGLDRELTYDKLCIAGQRILAGAAFIATNGDATFPLGNGAVAPGAGSLVSAVATMTGRQPYMIGKPAAPMFQTALRYFGVPAAHALMIGDRLDTDILGAQKVGMQSALVLTGVSGADQIQTIAPDGVFADLAELLAAWRSAL</sequence>
<dbReference type="GO" id="GO:0005737">
    <property type="term" value="C:cytoplasm"/>
    <property type="evidence" value="ECO:0007669"/>
    <property type="project" value="TreeGrafter"/>
</dbReference>
<dbReference type="AlphaFoldDB" id="A0A2M8PA30"/>
<dbReference type="PANTHER" id="PTHR19288:SF46">
    <property type="entry name" value="HALOACID DEHALOGENASE-LIKE HYDROLASE DOMAIN-CONTAINING PROTEIN 2"/>
    <property type="match status" value="1"/>
</dbReference>
<dbReference type="GO" id="GO:0016791">
    <property type="term" value="F:phosphatase activity"/>
    <property type="evidence" value="ECO:0007669"/>
    <property type="project" value="TreeGrafter"/>
</dbReference>
<accession>A0A2M8PA30</accession>
<gene>
    <name evidence="1" type="ORF">CUN49_15825</name>
</gene>
<dbReference type="SUPFAM" id="SSF56784">
    <property type="entry name" value="HAD-like"/>
    <property type="match status" value="1"/>
</dbReference>
<dbReference type="InterPro" id="IPR023214">
    <property type="entry name" value="HAD_sf"/>
</dbReference>
<evidence type="ECO:0000313" key="1">
    <source>
        <dbReference type="EMBL" id="PJF34408.1"/>
    </source>
</evidence>
<dbReference type="EMBL" id="PGTM01000409">
    <property type="protein sequence ID" value="PJF34408.1"/>
    <property type="molecule type" value="Genomic_DNA"/>
</dbReference>